<sequence>MSDGEDNSPPTEAEIRRWKKLEQGKKRVEVLALFLDDVGLDLPHDEWLKEERRKERARRKIERASSSASSKSPGEYDDIISDDELSEGSTGTVKPMTKTQSQPEPEYQTGQNINVHSSKKDVWFGALATVDSGTTENWISEDVVNRCALEVGRGRPILCATINGIEFETDRCVQMTWRREGVKKTQSAIFHVGQNAPFDVLFGSNIVKAAPELFRAKPADPALILTQKEKSEKMNIEKNRAEHKARSEAQTEKAREKKESGSYKKVKGGSQLEGCPPKQEELSRSRNEPCKYRGTGTSSAAHEGTKRCSGDGSQRFSEGYPPAFKRVCSWAAQLRTQFDCDCQEQQLTPRKQAVTSTTGMGAITPVRRMMLEAAIKYAVQEKVCLPNWQTLRAYLVDHAQLAASELDEEKTFVTDCYMLHTNPAVQQGNRDLDTPPKSPKNEPQTPNLNLVPADPLEGHEEAAFSPTLDNSPPKPSENLSIFIEHKNTWDGTCWDFCTEENSFISMNIVHRSSLVLNGNKIELTWKFHGEKKTYRTWFTAIEDQYIENDIMLGRGWDKVEYKSGERVYCGQEETMHALHMDTRSDYGSTPMHREFPTHLPSPEEFEACVGRMIGHSATTAVLDMALRQDRRLFPFPFSCREIPIRNSVGDASVSGGSQGQHQDGRFGPPLYNNYSEPARFRGPANNPALYTPVRPPESPPEC</sequence>
<feature type="region of interest" description="Disordered" evidence="1">
    <location>
        <begin position="650"/>
        <end position="702"/>
    </location>
</feature>
<feature type="compositionally biased region" description="Acidic residues" evidence="1">
    <location>
        <begin position="75"/>
        <end position="86"/>
    </location>
</feature>
<name>A0A8H4RB23_9HELO</name>
<proteinExistence type="predicted"/>
<evidence type="ECO:0000313" key="2">
    <source>
        <dbReference type="EMBL" id="KAF4626807.1"/>
    </source>
</evidence>
<dbReference type="OrthoDB" id="3544869at2759"/>
<feature type="compositionally biased region" description="Basic and acidic residues" evidence="1">
    <location>
        <begin position="227"/>
        <end position="262"/>
    </location>
</feature>
<accession>A0A8H4RB23</accession>
<gene>
    <name evidence="2" type="ORF">G7Y89_g11348</name>
</gene>
<feature type="region of interest" description="Disordered" evidence="1">
    <location>
        <begin position="48"/>
        <end position="110"/>
    </location>
</feature>
<feature type="compositionally biased region" description="Basic and acidic residues" evidence="1">
    <location>
        <begin position="278"/>
        <end position="291"/>
    </location>
</feature>
<feature type="region of interest" description="Disordered" evidence="1">
    <location>
        <begin position="424"/>
        <end position="454"/>
    </location>
</feature>
<evidence type="ECO:0000313" key="3">
    <source>
        <dbReference type="Proteomes" id="UP000566819"/>
    </source>
</evidence>
<dbReference type="Proteomes" id="UP000566819">
    <property type="component" value="Unassembled WGS sequence"/>
</dbReference>
<dbReference type="EMBL" id="JAAMPI010001081">
    <property type="protein sequence ID" value="KAF4626807.1"/>
    <property type="molecule type" value="Genomic_DNA"/>
</dbReference>
<evidence type="ECO:0000256" key="1">
    <source>
        <dbReference type="SAM" id="MobiDB-lite"/>
    </source>
</evidence>
<dbReference type="AlphaFoldDB" id="A0A8H4RB23"/>
<protein>
    <submittedName>
        <fullName evidence="2">Uncharacterized protein</fullName>
    </submittedName>
</protein>
<feature type="compositionally biased region" description="Polar residues" evidence="1">
    <location>
        <begin position="87"/>
        <end position="110"/>
    </location>
</feature>
<keyword evidence="3" id="KW-1185">Reference proteome</keyword>
<feature type="region of interest" description="Disordered" evidence="1">
    <location>
        <begin position="227"/>
        <end position="314"/>
    </location>
</feature>
<feature type="compositionally biased region" description="Pro residues" evidence="1">
    <location>
        <begin position="693"/>
        <end position="702"/>
    </location>
</feature>
<reference evidence="2 3" key="1">
    <citation type="submission" date="2020-03" db="EMBL/GenBank/DDBJ databases">
        <title>Draft Genome Sequence of Cudoniella acicularis.</title>
        <authorList>
            <person name="Buettner E."/>
            <person name="Kellner H."/>
        </authorList>
    </citation>
    <scope>NUCLEOTIDE SEQUENCE [LARGE SCALE GENOMIC DNA]</scope>
    <source>
        <strain evidence="2 3">DSM 108380</strain>
    </source>
</reference>
<comment type="caution">
    <text evidence="2">The sequence shown here is derived from an EMBL/GenBank/DDBJ whole genome shotgun (WGS) entry which is preliminary data.</text>
</comment>
<organism evidence="2 3">
    <name type="scientific">Cudoniella acicularis</name>
    <dbReference type="NCBI Taxonomy" id="354080"/>
    <lineage>
        <taxon>Eukaryota</taxon>
        <taxon>Fungi</taxon>
        <taxon>Dikarya</taxon>
        <taxon>Ascomycota</taxon>
        <taxon>Pezizomycotina</taxon>
        <taxon>Leotiomycetes</taxon>
        <taxon>Helotiales</taxon>
        <taxon>Tricladiaceae</taxon>
        <taxon>Cudoniella</taxon>
    </lineage>
</organism>